<evidence type="ECO:0000256" key="1">
    <source>
        <dbReference type="SAM" id="MobiDB-lite"/>
    </source>
</evidence>
<evidence type="ECO:0000313" key="4">
    <source>
        <dbReference type="Proteomes" id="UP001597318"/>
    </source>
</evidence>
<feature type="domain" description="SCP" evidence="2">
    <location>
        <begin position="251"/>
        <end position="362"/>
    </location>
</feature>
<dbReference type="Proteomes" id="UP001597318">
    <property type="component" value="Unassembled WGS sequence"/>
</dbReference>
<dbReference type="InterPro" id="IPR035940">
    <property type="entry name" value="CAP_sf"/>
</dbReference>
<name>A0ABW5BVF6_9BACI</name>
<proteinExistence type="predicted"/>
<dbReference type="PANTHER" id="PTHR31157:SF1">
    <property type="entry name" value="SCP DOMAIN-CONTAINING PROTEIN"/>
    <property type="match status" value="1"/>
</dbReference>
<dbReference type="Gene3D" id="3.40.33.10">
    <property type="entry name" value="CAP"/>
    <property type="match status" value="1"/>
</dbReference>
<keyword evidence="4" id="KW-1185">Reference proteome</keyword>
<dbReference type="CDD" id="cd05379">
    <property type="entry name" value="CAP_bacterial"/>
    <property type="match status" value="1"/>
</dbReference>
<feature type="region of interest" description="Disordered" evidence="1">
    <location>
        <begin position="155"/>
        <end position="241"/>
    </location>
</feature>
<organism evidence="3 4">
    <name type="scientific">Metabacillus endolithicus</name>
    <dbReference type="NCBI Taxonomy" id="1535204"/>
    <lineage>
        <taxon>Bacteria</taxon>
        <taxon>Bacillati</taxon>
        <taxon>Bacillota</taxon>
        <taxon>Bacilli</taxon>
        <taxon>Bacillales</taxon>
        <taxon>Bacillaceae</taxon>
        <taxon>Metabacillus</taxon>
    </lineage>
</organism>
<dbReference type="EMBL" id="JBHUIK010000002">
    <property type="protein sequence ID" value="MFD2214117.1"/>
    <property type="molecule type" value="Genomic_DNA"/>
</dbReference>
<dbReference type="PROSITE" id="PS51257">
    <property type="entry name" value="PROKAR_LIPOPROTEIN"/>
    <property type="match status" value="1"/>
</dbReference>
<comment type="caution">
    <text evidence="3">The sequence shown here is derived from an EMBL/GenBank/DDBJ whole genome shotgun (WGS) entry which is preliminary data.</text>
</comment>
<protein>
    <submittedName>
        <fullName evidence="3">CAP domain-containing protein</fullName>
    </submittedName>
</protein>
<dbReference type="RefSeq" id="WP_379051490.1">
    <property type="nucleotide sequence ID" value="NZ_CP095550.1"/>
</dbReference>
<evidence type="ECO:0000259" key="2">
    <source>
        <dbReference type="Pfam" id="PF00188"/>
    </source>
</evidence>
<dbReference type="SUPFAM" id="SSF55797">
    <property type="entry name" value="PR-1-like"/>
    <property type="match status" value="1"/>
</dbReference>
<dbReference type="NCBIfam" id="TIGR02909">
    <property type="entry name" value="spore_YkwD"/>
    <property type="match status" value="1"/>
</dbReference>
<evidence type="ECO:0000313" key="3">
    <source>
        <dbReference type="EMBL" id="MFD2214117.1"/>
    </source>
</evidence>
<sequence length="366" mass="41161">MIKKKLGLITTSALVVGLVACNNNEGAFENGNRTNTMDVAENVNYNGRTSYGPFTRDINTLDRAENNRFRTTNRDNNMKDNDYELVTDRFMGNNDQNGMTISSSKTDLSSDKYPHTKAIAVQEAKYKFINANSKEDAEKQARQFIEQQKQQAQQKANQLAQRYGQANQQQAQQQAANQQQSQTKQQANAQQNNQATNQQQAQQEQAKAPAQQQVPAQQEQAKAPAQQQAKAPAEKQQPAQNVNQAVQQVIDLTNAERRKNGLPDLQADTQLNGVAQKKSEDMRQNNYFSHTSPTYGSPFDMMRDFGVTYKTAGENIAQGQRTPQEVVQAWMNSEGHRKNILSKDFTHIGIGYDSNGHHWTQMFVGR</sequence>
<dbReference type="Pfam" id="PF00188">
    <property type="entry name" value="CAP"/>
    <property type="match status" value="1"/>
</dbReference>
<dbReference type="InterPro" id="IPR014044">
    <property type="entry name" value="CAP_dom"/>
</dbReference>
<gene>
    <name evidence="3" type="ORF">ACFSKK_10530</name>
</gene>
<reference evidence="4" key="1">
    <citation type="journal article" date="2019" name="Int. J. Syst. Evol. Microbiol.">
        <title>The Global Catalogue of Microorganisms (GCM) 10K type strain sequencing project: providing services to taxonomists for standard genome sequencing and annotation.</title>
        <authorList>
            <consortium name="The Broad Institute Genomics Platform"/>
            <consortium name="The Broad Institute Genome Sequencing Center for Infectious Disease"/>
            <person name="Wu L."/>
            <person name="Ma J."/>
        </authorList>
    </citation>
    <scope>NUCLEOTIDE SEQUENCE [LARGE SCALE GENOMIC DNA]</scope>
    <source>
        <strain evidence="4">CGMCC 1.15474</strain>
    </source>
</reference>
<accession>A0ABW5BVF6</accession>
<dbReference type="PANTHER" id="PTHR31157">
    <property type="entry name" value="SCP DOMAIN-CONTAINING PROTEIN"/>
    <property type="match status" value="1"/>
</dbReference>
<dbReference type="InterPro" id="IPR014258">
    <property type="entry name" value="CAP_domain_YkwD-like"/>
</dbReference>